<reference evidence="2" key="1">
    <citation type="journal article" date="2022" name="Biotechnol. Bioprocess Eng.">
        <title>Pan-genome Analysis Reveals Comparative Genomic Features of Central Metabolic Pathways in Methylorubrum extorquens.</title>
        <authorList>
            <person name="Lee G.M."/>
            <person name="Scott-Nevros Z.K."/>
            <person name="Lee S.-M."/>
            <person name="Kim D."/>
        </authorList>
    </citation>
    <scope>NUCLEOTIDE SEQUENCE</scope>
    <source>
        <strain evidence="2">ATCC 55366</strain>
    </source>
</reference>
<dbReference type="InterPro" id="IPR038109">
    <property type="entry name" value="DNA_bind_recomb_sf"/>
</dbReference>
<evidence type="ECO:0000313" key="3">
    <source>
        <dbReference type="Proteomes" id="UP001223720"/>
    </source>
</evidence>
<dbReference type="CDD" id="cd00338">
    <property type="entry name" value="Ser_Recombinase"/>
    <property type="match status" value="1"/>
</dbReference>
<dbReference type="Gene3D" id="3.90.1750.20">
    <property type="entry name" value="Putative Large Serine Recombinase, Chain B, Domain 2"/>
    <property type="match status" value="1"/>
</dbReference>
<dbReference type="AlphaFoldDB" id="A0AAX3WHZ3"/>
<dbReference type="GO" id="GO:0003677">
    <property type="term" value="F:DNA binding"/>
    <property type="evidence" value="ECO:0007669"/>
    <property type="project" value="InterPro"/>
</dbReference>
<dbReference type="SUPFAM" id="SSF53041">
    <property type="entry name" value="Resolvase-like"/>
    <property type="match status" value="1"/>
</dbReference>
<protein>
    <submittedName>
        <fullName evidence="2">Recombinase family protein</fullName>
    </submittedName>
</protein>
<feature type="domain" description="Resolvase/invertase-type recombinase catalytic" evidence="1">
    <location>
        <begin position="38"/>
        <end position="183"/>
    </location>
</feature>
<name>A0AAX3WHZ3_METEX</name>
<dbReference type="InterPro" id="IPR036162">
    <property type="entry name" value="Resolvase-like_N_sf"/>
</dbReference>
<dbReference type="Pfam" id="PF07508">
    <property type="entry name" value="Recombinase"/>
    <property type="match status" value="1"/>
</dbReference>
<dbReference type="SMART" id="SM00857">
    <property type="entry name" value="Resolvase"/>
    <property type="match status" value="1"/>
</dbReference>
<dbReference type="PANTHER" id="PTHR30461">
    <property type="entry name" value="DNA-INVERTASE FROM LAMBDOID PROPHAGE"/>
    <property type="match status" value="1"/>
</dbReference>
<dbReference type="Gene3D" id="3.40.50.1390">
    <property type="entry name" value="Resolvase, N-terminal catalytic domain"/>
    <property type="match status" value="1"/>
</dbReference>
<evidence type="ECO:0000259" key="1">
    <source>
        <dbReference type="SMART" id="SM00857"/>
    </source>
</evidence>
<dbReference type="Proteomes" id="UP001223720">
    <property type="component" value="Chromosome"/>
</dbReference>
<dbReference type="EMBL" id="CP073633">
    <property type="protein sequence ID" value="WHQ70981.1"/>
    <property type="molecule type" value="Genomic_DNA"/>
</dbReference>
<gene>
    <name evidence="2" type="ORF">KEC54_05100</name>
</gene>
<dbReference type="InterPro" id="IPR011109">
    <property type="entry name" value="DNA_bind_recombinase_dom"/>
</dbReference>
<accession>A0AAX3WHZ3</accession>
<dbReference type="InterPro" id="IPR050639">
    <property type="entry name" value="SSR_resolvase"/>
</dbReference>
<dbReference type="PANTHER" id="PTHR30461:SF23">
    <property type="entry name" value="DNA RECOMBINASE-RELATED"/>
    <property type="match status" value="1"/>
</dbReference>
<dbReference type="GO" id="GO:0000150">
    <property type="term" value="F:DNA strand exchange activity"/>
    <property type="evidence" value="ECO:0007669"/>
    <property type="project" value="InterPro"/>
</dbReference>
<dbReference type="InterPro" id="IPR006119">
    <property type="entry name" value="Resolv_N"/>
</dbReference>
<organism evidence="2 3">
    <name type="scientific">Methylorubrum extorquens</name>
    <name type="common">Methylobacterium dichloromethanicum</name>
    <name type="synonym">Methylobacterium extorquens</name>
    <dbReference type="NCBI Taxonomy" id="408"/>
    <lineage>
        <taxon>Bacteria</taxon>
        <taxon>Pseudomonadati</taxon>
        <taxon>Pseudomonadota</taxon>
        <taxon>Alphaproteobacteria</taxon>
        <taxon>Hyphomicrobiales</taxon>
        <taxon>Methylobacteriaceae</taxon>
        <taxon>Methylorubrum</taxon>
    </lineage>
</organism>
<proteinExistence type="predicted"/>
<sequence length="678" mass="76472">MPEDILPREGSPLQLLIRNRIDRRTDLPGPTQQTPSVIAYYLRRSSADPLYFSIAAQLAHCNAHSHSLGGEFDQQRLLFVDRHRSGATTIGREGIAAMLEAARQGRFRILVVRSICRLTRNATDAARLHEQLTGLGVSIHVAGRGQVQQYEIMLLALSAQRERLRMMASLMDGKRRAAVSGEFFGSWPTYGYDRIDGPDWRKNVNQAAILERCFREVDAGLNLQDLAKLLNGECIPARNGGIWRPRHFFARGRGLLDRPILKGVFVWSLWGEKPITISRPDLAVISADLFDRVNERYGVPTRTQEPRTRAPFLLGLVRCACGDRMHLAEDGNAMHLHCRTAQIGGGCDRTKGFSTSIVARQVLHLFRHEILDPDSGPELEEGRRIEWQGLNATVQAERDRVSARIEQIAHELDALSQDEEEIDPYAAAACCELELEHHKLSERLTQLVVPPFGALDWERVDVDRARILRVMERLPSMSRSGEDLRVIELVRSIVSEIELDIREDGYQLRVWFGAPGAPKGFDAVDRLAGRWWMRWFPMPPKGPLRYPEVVLGHQRRAEAGMFRLDDGDWAAVEPVIRNAPRLGPRDRTMAEAILFIGMTGLPAKYFPERYEPCAPLLKHARPGAVWRGMYEVLHQRCSPVVAEAGPAARILHEDLNSRAHAHPVPPLEDPSPWCNPKA</sequence>
<evidence type="ECO:0000313" key="2">
    <source>
        <dbReference type="EMBL" id="WHQ70981.1"/>
    </source>
</evidence>
<dbReference type="Pfam" id="PF00239">
    <property type="entry name" value="Resolvase"/>
    <property type="match status" value="1"/>
</dbReference>